<dbReference type="SUPFAM" id="SSF52540">
    <property type="entry name" value="P-loop containing nucleoside triphosphate hydrolases"/>
    <property type="match status" value="1"/>
</dbReference>
<evidence type="ECO:0000256" key="2">
    <source>
        <dbReference type="ARBA" id="ARBA00022448"/>
    </source>
</evidence>
<gene>
    <name evidence="3" type="ORF">HMPREF1316_0334</name>
</gene>
<proteinExistence type="inferred from homology"/>
<dbReference type="RefSeq" id="WP_021725770.1">
    <property type="nucleotide sequence ID" value="NZ_AWEZ01000043.1"/>
</dbReference>
<dbReference type="eggNOG" id="COG1131">
    <property type="taxonomic scope" value="Bacteria"/>
</dbReference>
<dbReference type="AlphaFoldDB" id="U2TQB9"/>
<dbReference type="Proteomes" id="UP000016638">
    <property type="component" value="Unassembled WGS sequence"/>
</dbReference>
<dbReference type="PANTHER" id="PTHR43335:SF4">
    <property type="entry name" value="ABC TRANSPORTER, ATP-BINDING PROTEIN"/>
    <property type="match status" value="1"/>
</dbReference>
<sequence length="247" mass="26526">MYEEENVEARRPQGALAARPFIRARGLSQLSARVKSYENVDIDVAAGTAHAVCAADNSGKTELLLTLAGRMRPTRGTLTVGGVTADTLVGLSHVRPFASLGFFENVNDVEMVLRVHVVASAELGLAGKRSGHAATQAFLEAWDLADVADTSIEELDRYTFDRLGIALGMAHDPRLLVVDDIESSLTEHQSHKLIGELRGIAHTMGTTICCGVTDYDLAVLFDGATCINDDARAQAAAWARKHDKEVA</sequence>
<comment type="similarity">
    <text evidence="1">Belongs to the ABC transporter superfamily.</text>
</comment>
<dbReference type="OrthoDB" id="3243210at2"/>
<dbReference type="PANTHER" id="PTHR43335">
    <property type="entry name" value="ABC TRANSPORTER, ATP-BINDING PROTEIN"/>
    <property type="match status" value="1"/>
</dbReference>
<evidence type="ECO:0000313" key="3">
    <source>
        <dbReference type="EMBL" id="ERL08630.1"/>
    </source>
</evidence>
<keyword evidence="4" id="KW-1185">Reference proteome</keyword>
<dbReference type="InterPro" id="IPR027417">
    <property type="entry name" value="P-loop_NTPase"/>
</dbReference>
<dbReference type="PATRIC" id="fig|1125712.3.peg.965"/>
<evidence type="ECO:0000313" key="4">
    <source>
        <dbReference type="Proteomes" id="UP000016638"/>
    </source>
</evidence>
<reference evidence="3 4" key="1">
    <citation type="submission" date="2013-08" db="EMBL/GenBank/DDBJ databases">
        <authorList>
            <person name="Durkin A.S."/>
            <person name="Haft D.R."/>
            <person name="McCorrison J."/>
            <person name="Torralba M."/>
            <person name="Gillis M."/>
            <person name="Haft D.H."/>
            <person name="Methe B."/>
            <person name="Sutton G."/>
            <person name="Nelson K.E."/>
        </authorList>
    </citation>
    <scope>NUCLEOTIDE SEQUENCE [LARGE SCALE GENOMIC DNA]</scope>
    <source>
        <strain evidence="3 4">F0195</strain>
    </source>
</reference>
<protein>
    <recommendedName>
        <fullName evidence="5">ABC transporter, ATP-binding protein</fullName>
    </recommendedName>
</protein>
<evidence type="ECO:0000256" key="1">
    <source>
        <dbReference type="ARBA" id="ARBA00005417"/>
    </source>
</evidence>
<evidence type="ECO:0008006" key="5">
    <source>
        <dbReference type="Google" id="ProtNLM"/>
    </source>
</evidence>
<keyword evidence="2" id="KW-0813">Transport</keyword>
<comment type="caution">
    <text evidence="3">The sequence shown here is derived from an EMBL/GenBank/DDBJ whole genome shotgun (WGS) entry which is preliminary data.</text>
</comment>
<dbReference type="STRING" id="1125712.HMPREF1316_0334"/>
<name>U2TQB9_9ACTN</name>
<dbReference type="EMBL" id="AWEZ01000043">
    <property type="protein sequence ID" value="ERL08630.1"/>
    <property type="molecule type" value="Genomic_DNA"/>
</dbReference>
<accession>U2TQB9</accession>
<organism evidence="3 4">
    <name type="scientific">Olsenella profusa F0195</name>
    <dbReference type="NCBI Taxonomy" id="1125712"/>
    <lineage>
        <taxon>Bacteria</taxon>
        <taxon>Bacillati</taxon>
        <taxon>Actinomycetota</taxon>
        <taxon>Coriobacteriia</taxon>
        <taxon>Coriobacteriales</taxon>
        <taxon>Atopobiaceae</taxon>
        <taxon>Olsenella</taxon>
    </lineage>
</organism>
<dbReference type="Gene3D" id="3.40.50.300">
    <property type="entry name" value="P-loop containing nucleotide triphosphate hydrolases"/>
    <property type="match status" value="1"/>
</dbReference>